<evidence type="ECO:0000313" key="3">
    <source>
        <dbReference type="Proteomes" id="UP001597451"/>
    </source>
</evidence>
<evidence type="ECO:0000256" key="1">
    <source>
        <dbReference type="ARBA" id="ARBA00023002"/>
    </source>
</evidence>
<dbReference type="Pfam" id="PF13738">
    <property type="entry name" value="Pyr_redox_3"/>
    <property type="match status" value="1"/>
</dbReference>
<evidence type="ECO:0000313" key="2">
    <source>
        <dbReference type="EMBL" id="MFD2627471.1"/>
    </source>
</evidence>
<dbReference type="PANTHER" id="PTHR43539:SF89">
    <property type="entry name" value="NAD(P)-BINDING DOMAIN-CONTAINING PROTEIN"/>
    <property type="match status" value="1"/>
</dbReference>
<gene>
    <name evidence="2" type="ORF">ACFSUN_01540</name>
</gene>
<name>A0ABW5PVW2_9BACI</name>
<dbReference type="PANTHER" id="PTHR43539">
    <property type="entry name" value="FLAVIN-BINDING MONOOXYGENASE-LIKE PROTEIN (AFU_ORTHOLOGUE AFUA_4G09220)"/>
    <property type="match status" value="1"/>
</dbReference>
<keyword evidence="3" id="KW-1185">Reference proteome</keyword>
<reference evidence="3" key="1">
    <citation type="journal article" date="2019" name="Int. J. Syst. Evol. Microbiol.">
        <title>The Global Catalogue of Microorganisms (GCM) 10K type strain sequencing project: providing services to taxonomists for standard genome sequencing and annotation.</title>
        <authorList>
            <consortium name="The Broad Institute Genomics Platform"/>
            <consortium name="The Broad Institute Genome Sequencing Center for Infectious Disease"/>
            <person name="Wu L."/>
            <person name="Ma J."/>
        </authorList>
    </citation>
    <scope>NUCLEOTIDE SEQUENCE [LARGE SCALE GENOMIC DNA]</scope>
    <source>
        <strain evidence="3">TISTR 1858</strain>
    </source>
</reference>
<protein>
    <submittedName>
        <fullName evidence="2">NAD(P)/FAD-dependent oxidoreductase</fullName>
        <ecNumber evidence="2">1.-.-.-</ecNumber>
    </submittedName>
</protein>
<dbReference type="SUPFAM" id="SSF51905">
    <property type="entry name" value="FAD/NAD(P)-binding domain"/>
    <property type="match status" value="2"/>
</dbReference>
<comment type="caution">
    <text evidence="2">The sequence shown here is derived from an EMBL/GenBank/DDBJ whole genome shotgun (WGS) entry which is preliminary data.</text>
</comment>
<dbReference type="Gene3D" id="3.50.50.60">
    <property type="entry name" value="FAD/NAD(P)-binding domain"/>
    <property type="match status" value="2"/>
</dbReference>
<accession>A0ABW5PVW2</accession>
<dbReference type="RefSeq" id="WP_379560111.1">
    <property type="nucleotide sequence ID" value="NZ_JBHUMX010000003.1"/>
</dbReference>
<dbReference type="EMBL" id="JBHUMX010000003">
    <property type="protein sequence ID" value="MFD2627471.1"/>
    <property type="molecule type" value="Genomic_DNA"/>
</dbReference>
<keyword evidence="1 2" id="KW-0560">Oxidoreductase</keyword>
<proteinExistence type="predicted"/>
<organism evidence="2 3">
    <name type="scientific">Oceanobacillus kapialis</name>
    <dbReference type="NCBI Taxonomy" id="481353"/>
    <lineage>
        <taxon>Bacteria</taxon>
        <taxon>Bacillati</taxon>
        <taxon>Bacillota</taxon>
        <taxon>Bacilli</taxon>
        <taxon>Bacillales</taxon>
        <taxon>Bacillaceae</taxon>
        <taxon>Oceanobacillus</taxon>
    </lineage>
</organism>
<dbReference type="InterPro" id="IPR036188">
    <property type="entry name" value="FAD/NAD-bd_sf"/>
</dbReference>
<dbReference type="InterPro" id="IPR050982">
    <property type="entry name" value="Auxin_biosynth/cation_transpt"/>
</dbReference>
<dbReference type="GO" id="GO:0016491">
    <property type="term" value="F:oxidoreductase activity"/>
    <property type="evidence" value="ECO:0007669"/>
    <property type="project" value="UniProtKB-KW"/>
</dbReference>
<dbReference type="Proteomes" id="UP001597451">
    <property type="component" value="Unassembled WGS sequence"/>
</dbReference>
<dbReference type="EC" id="1.-.-.-" evidence="2"/>
<dbReference type="PRINTS" id="PR00420">
    <property type="entry name" value="RNGMNOXGNASE"/>
</dbReference>
<sequence>MSNLYDVVIVGAGPSGIGVGSLLKEMGCENFVLLEKGQVGESFRKWPKEMRFITPSFPAQGFGQTDLNAIAPKTSPAYSLDEEHPTGEDYAAYLNLVAKHFELPIEENTEVVSVLKEDGTFTIKTKEGELHSKYVVWSGGEYQYPNRNPFPGANLGIHSSDVTAWKEMNGHEYIIIGGYESGLDAAYHLCNQGADVKVIARTNTWELDHSDPSVSLTPYTYNRLRNLPDSSKFQLIGNASATEVSMSGDQYVVHTDQSTLYKSANPPIIATGFSGSTKLIRNLVSYGQHGEVLLTEDDEFRKTPGIYLAGPEMRHGSHIFCYIYKFRQRYAVVAASIAKKLGLNQEILDLYRQENFILDDLSMCGERCQC</sequence>